<keyword evidence="3" id="KW-1185">Reference proteome</keyword>
<feature type="domain" description="Endonuclease GajA/Old nuclease/RecF-like AAA" evidence="1">
    <location>
        <begin position="9"/>
        <end position="445"/>
    </location>
</feature>
<dbReference type="InterPro" id="IPR027417">
    <property type="entry name" value="P-loop_NTPase"/>
</dbReference>
<dbReference type="AlphaFoldDB" id="A0A6I6GEU3"/>
<organism evidence="2 3">
    <name type="scientific">Phnomibacter ginsenosidimutans</name>
    <dbReference type="NCBI Taxonomy" id="2676868"/>
    <lineage>
        <taxon>Bacteria</taxon>
        <taxon>Pseudomonadati</taxon>
        <taxon>Bacteroidota</taxon>
        <taxon>Chitinophagia</taxon>
        <taxon>Chitinophagales</taxon>
        <taxon>Chitinophagaceae</taxon>
        <taxon>Phnomibacter</taxon>
    </lineage>
</organism>
<dbReference type="InterPro" id="IPR041685">
    <property type="entry name" value="AAA_GajA/Old/RecF-like"/>
</dbReference>
<reference evidence="2 3" key="1">
    <citation type="submission" date="2019-11" db="EMBL/GenBank/DDBJ databases">
        <authorList>
            <person name="Im W.T."/>
        </authorList>
    </citation>
    <scope>NUCLEOTIDE SEQUENCE [LARGE SCALE GENOMIC DNA]</scope>
    <source>
        <strain evidence="2 3">SB-02</strain>
    </source>
</reference>
<protein>
    <submittedName>
        <fullName evidence="2">AAA family ATPase</fullName>
    </submittedName>
</protein>
<dbReference type="PANTHER" id="PTHR43581:SF4">
    <property type="entry name" value="ATP_GTP PHOSPHATASE"/>
    <property type="match status" value="1"/>
</dbReference>
<dbReference type="EMBL" id="CP046566">
    <property type="protein sequence ID" value="QGW28920.1"/>
    <property type="molecule type" value="Genomic_DNA"/>
</dbReference>
<dbReference type="Pfam" id="PF13175">
    <property type="entry name" value="AAA_15"/>
    <property type="match status" value="1"/>
</dbReference>
<gene>
    <name evidence="2" type="ORF">GLV81_13160</name>
</gene>
<name>A0A6I6GEU3_9BACT</name>
<dbReference type="SUPFAM" id="SSF52540">
    <property type="entry name" value="P-loop containing nucleoside triphosphate hydrolases"/>
    <property type="match status" value="1"/>
</dbReference>
<dbReference type="PANTHER" id="PTHR43581">
    <property type="entry name" value="ATP/GTP PHOSPHATASE"/>
    <property type="match status" value="1"/>
</dbReference>
<dbReference type="InterPro" id="IPR051396">
    <property type="entry name" value="Bact_Antivir_Def_Nuclease"/>
</dbReference>
<dbReference type="Proteomes" id="UP000426027">
    <property type="component" value="Chromosome"/>
</dbReference>
<dbReference type="KEGG" id="fls:GLV81_13160"/>
<sequence>MTRNMKTYIRGIGVQNFKTYSKYQFCKFSSISFLIGKNGVGKSSFLQAAQFIFKYLKNPTAFRYFPDDDFQMIKNEKVVNDEVFSDNFTHLTQFINDTSKPLIIDLLIDFGFENDKFVISQLKYRFVFIVMTLDDEQYLFLDELNLFDTETNDLLFTNNYKQHNESYNINLTKEGRVFLLTSFLKYINKEDLPKPTRGNLNVLLGKETINDNKNSLKTKFGHLEKQFLYEIDEIEFSSPKQRFMPEHGLEPGAILTEVNLFNDEITSYFSNCSHELKEVLNLTYQGIKDSFQLNSKKLQEIETIKISEISSRKRTLNKDEVYLKCFSNPNSIEDEFLINNLKRFHFKGVPEILLISKDDKKYKAVLTSDQATKINLIDEGSGYWTLTYLILILGNKVNKNKIILIEEPETFLHPNFQANLADLFIEATEKFGLQLIIETHSEYLVKRLQRRISQTHRKDKLKTNLIEEQEPIPYDIFPSDISINYIHDEKSSNDIINIQIDKDGDLDRPFPTDFMDVSINEDLLFFKLKNLN</sequence>
<dbReference type="Gene3D" id="3.40.50.300">
    <property type="entry name" value="P-loop containing nucleotide triphosphate hydrolases"/>
    <property type="match status" value="2"/>
</dbReference>
<accession>A0A6I6GEU3</accession>
<evidence type="ECO:0000313" key="3">
    <source>
        <dbReference type="Proteomes" id="UP000426027"/>
    </source>
</evidence>
<evidence type="ECO:0000259" key="1">
    <source>
        <dbReference type="Pfam" id="PF13175"/>
    </source>
</evidence>
<proteinExistence type="predicted"/>
<evidence type="ECO:0000313" key="2">
    <source>
        <dbReference type="EMBL" id="QGW28920.1"/>
    </source>
</evidence>